<dbReference type="PANTHER" id="PTHR38133:SF1">
    <property type="entry name" value="SLR1429 PROTEIN"/>
    <property type="match status" value="1"/>
</dbReference>
<accession>A0ABV4HX74</accession>
<evidence type="ECO:0000313" key="4">
    <source>
        <dbReference type="EMBL" id="MEZ0491015.1"/>
    </source>
</evidence>
<dbReference type="InterPro" id="IPR007527">
    <property type="entry name" value="Znf_SWIM"/>
</dbReference>
<keyword evidence="1" id="KW-0862">Zinc</keyword>
<dbReference type="PANTHER" id="PTHR38133">
    <property type="entry name" value="SLR1429 PROTEIN"/>
    <property type="match status" value="1"/>
</dbReference>
<dbReference type="Pfam" id="PF04434">
    <property type="entry name" value="SWIM"/>
    <property type="match status" value="1"/>
</dbReference>
<keyword evidence="1" id="KW-0863">Zinc-finger</keyword>
<name>A0ABV4HX74_9ACTN</name>
<evidence type="ECO:0000259" key="3">
    <source>
        <dbReference type="PROSITE" id="PS50966"/>
    </source>
</evidence>
<dbReference type="RefSeq" id="WP_370717046.1">
    <property type="nucleotide sequence ID" value="NZ_JBGGTQ010000001.1"/>
</dbReference>
<gene>
    <name evidence="4" type="ORF">AB2L28_02040</name>
</gene>
<keyword evidence="1" id="KW-0479">Metal-binding</keyword>
<organism evidence="4 5">
    <name type="scientific">Kineococcus mangrovi</name>
    <dbReference type="NCBI Taxonomy" id="1660183"/>
    <lineage>
        <taxon>Bacteria</taxon>
        <taxon>Bacillati</taxon>
        <taxon>Actinomycetota</taxon>
        <taxon>Actinomycetes</taxon>
        <taxon>Kineosporiales</taxon>
        <taxon>Kineosporiaceae</taxon>
        <taxon>Kineococcus</taxon>
    </lineage>
</organism>
<feature type="domain" description="SWIM-type" evidence="3">
    <location>
        <begin position="131"/>
        <end position="166"/>
    </location>
</feature>
<dbReference type="Proteomes" id="UP001566476">
    <property type="component" value="Unassembled WGS sequence"/>
</dbReference>
<evidence type="ECO:0000256" key="2">
    <source>
        <dbReference type="SAM" id="MobiDB-lite"/>
    </source>
</evidence>
<comment type="caution">
    <text evidence="4">The sequence shown here is derived from an EMBL/GenBank/DDBJ whole genome shotgun (WGS) entry which is preliminary data.</text>
</comment>
<sequence length="279" mass="29821">MTPSRSFEEYGKRRPGGGAKLRSRRGRIAQNWWSQRFVDAIERGGDRGRLQRGRTYARAGQVVELHPRPGAVGARVQGSRPRPYLVEVTVRRWTPAEVDAVVATVVENPLLLAPLFSGDVPPGLVDLLAGIGVDLLPADAEVTYDCSCPDDGEPCKHAAAVVYALAEQLDATPATALTLRGVELPDLLRRITDAASGPSDPVEDLAVHLTSFHRLAGDLPDLGLRDRLPGRTVADDLDDVVLGPGAAGTADALRPWYVALGRGAASRPRPGRGRGQSRA</sequence>
<evidence type="ECO:0000256" key="1">
    <source>
        <dbReference type="PROSITE-ProRule" id="PRU00325"/>
    </source>
</evidence>
<keyword evidence="5" id="KW-1185">Reference proteome</keyword>
<dbReference type="EMBL" id="JBGGTQ010000001">
    <property type="protein sequence ID" value="MEZ0491015.1"/>
    <property type="molecule type" value="Genomic_DNA"/>
</dbReference>
<feature type="compositionally biased region" description="Basic and acidic residues" evidence="2">
    <location>
        <begin position="1"/>
        <end position="12"/>
    </location>
</feature>
<dbReference type="PROSITE" id="PS50966">
    <property type="entry name" value="ZF_SWIM"/>
    <property type="match status" value="1"/>
</dbReference>
<reference evidence="4 5" key="1">
    <citation type="submission" date="2024-07" db="EMBL/GenBank/DDBJ databases">
        <authorList>
            <person name="Thanompreechachai J."/>
            <person name="Duangmal K."/>
        </authorList>
    </citation>
    <scope>NUCLEOTIDE SEQUENCE [LARGE SCALE GENOMIC DNA]</scope>
    <source>
        <strain evidence="4 5">TBRC 1896</strain>
    </source>
</reference>
<evidence type="ECO:0000313" key="5">
    <source>
        <dbReference type="Proteomes" id="UP001566476"/>
    </source>
</evidence>
<proteinExistence type="predicted"/>
<protein>
    <submittedName>
        <fullName evidence="4">SWIM zinc finger family protein</fullName>
    </submittedName>
</protein>
<feature type="region of interest" description="Disordered" evidence="2">
    <location>
        <begin position="1"/>
        <end position="23"/>
    </location>
</feature>